<evidence type="ECO:0000256" key="2">
    <source>
        <dbReference type="SAM" id="Phobius"/>
    </source>
</evidence>
<comment type="caution">
    <text evidence="4">The sequence shown here is derived from an EMBL/GenBank/DDBJ whole genome shotgun (WGS) entry which is preliminary data.</text>
</comment>
<dbReference type="EMBL" id="SDIF01000182">
    <property type="protein sequence ID" value="RXS58650.1"/>
    <property type="molecule type" value="Genomic_DNA"/>
</dbReference>
<organism evidence="4 5">
    <name type="scientific">Streptomyces sioyaensis</name>
    <dbReference type="NCBI Taxonomy" id="67364"/>
    <lineage>
        <taxon>Bacteria</taxon>
        <taxon>Bacillati</taxon>
        <taxon>Actinomycetota</taxon>
        <taxon>Actinomycetes</taxon>
        <taxon>Kitasatosporales</taxon>
        <taxon>Streptomycetaceae</taxon>
        <taxon>Streptomyces</taxon>
    </lineage>
</organism>
<dbReference type="InterPro" id="IPR052016">
    <property type="entry name" value="Bact_Sigma-Reg"/>
</dbReference>
<keyword evidence="2" id="KW-1133">Transmembrane helix</keyword>
<keyword evidence="5" id="KW-1185">Reference proteome</keyword>
<dbReference type="GO" id="GO:0016791">
    <property type="term" value="F:phosphatase activity"/>
    <property type="evidence" value="ECO:0007669"/>
    <property type="project" value="TreeGrafter"/>
</dbReference>
<dbReference type="PANTHER" id="PTHR43156">
    <property type="entry name" value="STAGE II SPORULATION PROTEIN E-RELATED"/>
    <property type="match status" value="1"/>
</dbReference>
<dbReference type="Gene3D" id="3.60.40.10">
    <property type="entry name" value="PPM-type phosphatase domain"/>
    <property type="match status" value="1"/>
</dbReference>
<evidence type="ECO:0000313" key="4">
    <source>
        <dbReference type="EMBL" id="RXS58650.1"/>
    </source>
</evidence>
<name>A0A4Q1QKW7_9ACTN</name>
<dbReference type="FunFam" id="3.60.40.10:FF:000058">
    <property type="entry name" value="Stage II sporulation protein E"/>
    <property type="match status" value="1"/>
</dbReference>
<accession>A0A4Q1QKW7</accession>
<evidence type="ECO:0000256" key="1">
    <source>
        <dbReference type="ARBA" id="ARBA00022801"/>
    </source>
</evidence>
<dbReference type="InterPro" id="IPR001932">
    <property type="entry name" value="PPM-type_phosphatase-like_dom"/>
</dbReference>
<sequence>MPPSVRRLVRRLPALLIVGGLAFGMATPPGYTAAPFFAAAPPIAAPLSSLRTTALTALAATLGEVWTVVYRGAAQDRRAAVTEIVLVLAVSLLALGINRVVRQSGGHPAAVQEAAEAAQRAVLPTPPAELAGFAVAARYLGGRTAAGAGGDLYAVQETPHGIRLIVGDVRGKGLPAVVSAMAVLGAFREAADHEATLEAVANRLERALERERERCDGPERSEHFATALLAEIPAGGPSVLRVLHRGHPSPLLLTPDGGLRELLPAEPGLPLGTGGMGGSPGRPDETFFPAGALLLCFTDGVTAARDLFGRCYHPPGRLRGGRFPDPDALLDTLVEDITRHTGGEPADDVALLAVQRPMGE</sequence>
<feature type="domain" description="PPM-type phosphatase" evidence="3">
    <location>
        <begin position="130"/>
        <end position="356"/>
    </location>
</feature>
<feature type="transmembrane region" description="Helical" evidence="2">
    <location>
        <begin position="81"/>
        <end position="101"/>
    </location>
</feature>
<dbReference type="RefSeq" id="WP_129251161.1">
    <property type="nucleotide sequence ID" value="NZ_SDIF01000182.1"/>
</dbReference>
<dbReference type="GeneID" id="95782474"/>
<dbReference type="Proteomes" id="UP000289482">
    <property type="component" value="Unassembled WGS sequence"/>
</dbReference>
<keyword evidence="1" id="KW-0378">Hydrolase</keyword>
<reference evidence="4 5" key="1">
    <citation type="submission" date="2019-01" db="EMBL/GenBank/DDBJ databases">
        <title>Draft genome sequences of the type strain Streptomyces sioyaensis DSM 40032 and its novel strain, TM32, a thermotolerant antibiotics-producing actinobacterium.</title>
        <authorList>
            <person name="Nakaew N."/>
            <person name="Lumyong S."/>
            <person name="Sloan W.T."/>
            <person name="Sungthong R."/>
        </authorList>
    </citation>
    <scope>NUCLEOTIDE SEQUENCE [LARGE SCALE GENOMIC DNA]</scope>
    <source>
        <strain evidence="4 5">DSM 40032</strain>
    </source>
</reference>
<feature type="transmembrane region" description="Helical" evidence="2">
    <location>
        <begin position="48"/>
        <end position="69"/>
    </location>
</feature>
<protein>
    <submittedName>
        <fullName evidence="4">Serine/threonine-protein phosphatase</fullName>
    </submittedName>
</protein>
<keyword evidence="2" id="KW-0472">Membrane</keyword>
<gene>
    <name evidence="4" type="ORF">EST54_31780</name>
</gene>
<proteinExistence type="predicted"/>
<evidence type="ECO:0000313" key="5">
    <source>
        <dbReference type="Proteomes" id="UP000289482"/>
    </source>
</evidence>
<dbReference type="Pfam" id="PF07228">
    <property type="entry name" value="SpoIIE"/>
    <property type="match status" value="1"/>
</dbReference>
<dbReference type="AlphaFoldDB" id="A0A4Q1QKW7"/>
<evidence type="ECO:0000259" key="3">
    <source>
        <dbReference type="SMART" id="SM00331"/>
    </source>
</evidence>
<keyword evidence="2" id="KW-0812">Transmembrane</keyword>
<dbReference type="InterPro" id="IPR036457">
    <property type="entry name" value="PPM-type-like_dom_sf"/>
</dbReference>
<dbReference type="SMART" id="SM00331">
    <property type="entry name" value="PP2C_SIG"/>
    <property type="match status" value="1"/>
</dbReference>
<dbReference type="PANTHER" id="PTHR43156:SF2">
    <property type="entry name" value="STAGE II SPORULATION PROTEIN E"/>
    <property type="match status" value="1"/>
</dbReference>